<accession>A0AAP4BDJ2</accession>
<protein>
    <submittedName>
        <fullName evidence="1">DUF2804 domain-containing protein</fullName>
    </submittedName>
</protein>
<dbReference type="Pfam" id="PF10974">
    <property type="entry name" value="DUF2804"/>
    <property type="match status" value="1"/>
</dbReference>
<dbReference type="PANTHER" id="PTHR35868:SF3">
    <property type="entry name" value="DUF2804 DOMAIN-CONTAINING PROTEIN"/>
    <property type="match status" value="1"/>
</dbReference>
<comment type="caution">
    <text evidence="1">The sequence shown here is derived from an EMBL/GenBank/DDBJ whole genome shotgun (WGS) entry which is preliminary data.</text>
</comment>
<sequence length="344" mass="39157">MEQHEIRERHPLLDEKGRLVEPGYAKELLLDYDRNAIKAGKLRIKEWDYYLISNGAFAVALTIDDNSYMGLDSISLLDFRIPWCHTKSAMAAFTMGKKKLPSSSREGDVTAVGKNYKMKFENNGSERVLLFQMDDFCDGKPIRGRLRLECPETESMVIATPFKGKTKAFYYNQKINCMPASGKVEFDGKLYEFKKGEAFGVLDWGRGVWTYKNTWYWGSASGQLDGVPFGLNIGYGFGDTSAASENMLFYDHKAHKLSQVHFNIPMKDGKEDYMSPWTFTSDDGRFEMDFVPILDRAFCADVKIICSDQHQVFGTFTGEAVLDDGTVLEIKDFPGFAEKVFNKW</sequence>
<evidence type="ECO:0000313" key="1">
    <source>
        <dbReference type="EMBL" id="MDI9242886.1"/>
    </source>
</evidence>
<dbReference type="PANTHER" id="PTHR35868">
    <property type="entry name" value="DUF2804 DOMAIN-CONTAINING PROTEIN-RELATED"/>
    <property type="match status" value="1"/>
</dbReference>
<name>A0AAP4BDJ2_9FIRM</name>
<evidence type="ECO:0000313" key="2">
    <source>
        <dbReference type="Proteomes" id="UP001300383"/>
    </source>
</evidence>
<dbReference type="InterPro" id="IPR021243">
    <property type="entry name" value="DUF2804"/>
</dbReference>
<dbReference type="AlphaFoldDB" id="A0AAP4BDJ2"/>
<reference evidence="1 2" key="1">
    <citation type="submission" date="2023-05" db="EMBL/GenBank/DDBJ databases">
        <title>[ruminococcus] sp. nov., isolated from a pig farm feces dump.</title>
        <authorList>
            <person name="Chang Y.-H."/>
        </authorList>
    </citation>
    <scope>NUCLEOTIDE SEQUENCE [LARGE SCALE GENOMIC DNA]</scope>
    <source>
        <strain evidence="1 2">YH-rum2234</strain>
    </source>
</reference>
<dbReference type="EMBL" id="JASGBQ010000020">
    <property type="protein sequence ID" value="MDI9242886.1"/>
    <property type="molecule type" value="Genomic_DNA"/>
</dbReference>
<proteinExistence type="predicted"/>
<keyword evidence="2" id="KW-1185">Reference proteome</keyword>
<dbReference type="RefSeq" id="WP_283231322.1">
    <property type="nucleotide sequence ID" value="NZ_JASGBQ010000020.1"/>
</dbReference>
<dbReference type="Proteomes" id="UP001300383">
    <property type="component" value="Unassembled WGS sequence"/>
</dbReference>
<organism evidence="1 2">
    <name type="scientific">Fusibacillus kribbianus</name>
    <dbReference type="NCBI Taxonomy" id="3044208"/>
    <lineage>
        <taxon>Bacteria</taxon>
        <taxon>Bacillati</taxon>
        <taxon>Bacillota</taxon>
        <taxon>Clostridia</taxon>
        <taxon>Lachnospirales</taxon>
        <taxon>Lachnospiraceae</taxon>
        <taxon>Fusibacillus</taxon>
    </lineage>
</organism>
<gene>
    <name evidence="1" type="ORF">QJ036_10450</name>
</gene>